<keyword evidence="11" id="KW-0175">Coiled coil</keyword>
<organism evidence="14 15">
    <name type="scientific">Vicia faba</name>
    <name type="common">Broad bean</name>
    <name type="synonym">Faba vulgaris</name>
    <dbReference type="NCBI Taxonomy" id="3906"/>
    <lineage>
        <taxon>Eukaryota</taxon>
        <taxon>Viridiplantae</taxon>
        <taxon>Streptophyta</taxon>
        <taxon>Embryophyta</taxon>
        <taxon>Tracheophyta</taxon>
        <taxon>Spermatophyta</taxon>
        <taxon>Magnoliopsida</taxon>
        <taxon>eudicotyledons</taxon>
        <taxon>Gunneridae</taxon>
        <taxon>Pentapetalae</taxon>
        <taxon>rosids</taxon>
        <taxon>fabids</taxon>
        <taxon>Fabales</taxon>
        <taxon>Fabaceae</taxon>
        <taxon>Papilionoideae</taxon>
        <taxon>50 kb inversion clade</taxon>
        <taxon>NPAAA clade</taxon>
        <taxon>Hologalegina</taxon>
        <taxon>IRL clade</taxon>
        <taxon>Fabeae</taxon>
        <taxon>Vicia</taxon>
    </lineage>
</organism>
<dbReference type="GO" id="GO:0006397">
    <property type="term" value="P:mRNA processing"/>
    <property type="evidence" value="ECO:0007669"/>
    <property type="project" value="UniProtKB-KW"/>
</dbReference>
<feature type="domain" description="CRM" evidence="13">
    <location>
        <begin position="211"/>
        <end position="307"/>
    </location>
</feature>
<evidence type="ECO:0000256" key="11">
    <source>
        <dbReference type="SAM" id="Coils"/>
    </source>
</evidence>
<keyword evidence="3" id="KW-0934">Plastid</keyword>
<dbReference type="SUPFAM" id="SSF75471">
    <property type="entry name" value="YhbY-like"/>
    <property type="match status" value="3"/>
</dbReference>
<feature type="region of interest" description="Disordered" evidence="12">
    <location>
        <begin position="116"/>
        <end position="136"/>
    </location>
</feature>
<accession>A0AAV0ZBA4</accession>
<evidence type="ECO:0000256" key="2">
    <source>
        <dbReference type="ARBA" id="ARBA00022528"/>
    </source>
</evidence>
<dbReference type="Pfam" id="PF01985">
    <property type="entry name" value="CRS1_YhbY"/>
    <property type="match status" value="3"/>
</dbReference>
<evidence type="ECO:0000313" key="14">
    <source>
        <dbReference type="EMBL" id="CAI8594874.1"/>
    </source>
</evidence>
<dbReference type="SMART" id="SM01103">
    <property type="entry name" value="CRS1_YhbY"/>
    <property type="match status" value="3"/>
</dbReference>
<name>A0AAV0ZBA4_VICFA</name>
<evidence type="ECO:0000256" key="12">
    <source>
        <dbReference type="SAM" id="MobiDB-lite"/>
    </source>
</evidence>
<dbReference type="EMBL" id="OX451735">
    <property type="protein sequence ID" value="CAI8594874.1"/>
    <property type="molecule type" value="Genomic_DNA"/>
</dbReference>
<dbReference type="GO" id="GO:0003729">
    <property type="term" value="F:mRNA binding"/>
    <property type="evidence" value="ECO:0007669"/>
    <property type="project" value="InterPro"/>
</dbReference>
<keyword evidence="6 10" id="KW-0694">RNA-binding</keyword>
<evidence type="ECO:0000256" key="4">
    <source>
        <dbReference type="ARBA" id="ARBA00022664"/>
    </source>
</evidence>
<dbReference type="FunFam" id="3.30.110.60:FF:000003">
    <property type="entry name" value="CRM-domain containing factor CFM3B, chloroplastic"/>
    <property type="match status" value="1"/>
</dbReference>
<evidence type="ECO:0000256" key="3">
    <source>
        <dbReference type="ARBA" id="ARBA00022640"/>
    </source>
</evidence>
<keyword evidence="2" id="KW-0150">Chloroplast</keyword>
<feature type="domain" description="CRM" evidence="13">
    <location>
        <begin position="620"/>
        <end position="720"/>
    </location>
</feature>
<keyword evidence="9" id="KW-0687">Ribonucleoprotein</keyword>
<feature type="compositionally biased region" description="Polar residues" evidence="12">
    <location>
        <begin position="87"/>
        <end position="97"/>
    </location>
</feature>
<dbReference type="InterPro" id="IPR001890">
    <property type="entry name" value="RNA-binding_CRM"/>
</dbReference>
<evidence type="ECO:0000256" key="9">
    <source>
        <dbReference type="ARBA" id="ARBA00023274"/>
    </source>
</evidence>
<evidence type="ECO:0000256" key="7">
    <source>
        <dbReference type="ARBA" id="ARBA00022946"/>
    </source>
</evidence>
<sequence length="821" mass="93657">MAFHNSTFKPSPELHFSNSSSSPFSLFNLSRSSYNLFLSHPKSSFPTITFSSLKTTHNSSPNSNTNPTPPWLTKTNSPKRVSESTIKEQSSQLQPSKPKNPVERIVFRLRNLGLAEEEDEQQHHQQQQEEQKEEEVKLSALSVTGDEKLSELLKRKWVRPDVLLDEENEDEEEKMVVPWKREEREMGSGGGEIEQEGFKKRTLKAPSLAELTLEDELLRRLRREGMRVRERVSVPKAGLTQEVMEKIHETWRKEELVRLKFHEELAKNMRIAHQIVERRTGGLVTWKAGSVMMVYRGKNYQGPASPKELDVREGDGFFVPDVTSGSLSKTEDSNATSSLENSESVRRNSKQPENMTKEEAEYNALLDGLGPRFVEWWGTGIPPVDADLLPRVVPGYKTPYRLLPTGMRSRLTSAEMTDLRKIAKSLPSHFALGRNRHHQGLASAILELWEKSLIAKIAVKPGIQNTNNKLMADELSTLTGGTLLLRNKYYIVIYRGKDFVPTDVAAVLAERQELTKQVQDVEEKVRCRAVVATPSGQGEKTAPAGSLAEFYEAQARWGRDVSSEEHERMVEEATKAKNVKLVKQIEHRLSLAGTKMLRAEKLLAKIESSMVQAGPDYDQEIITDEERVVFRRIGLRMKPYLPLGIRGVFDGVIENMHLHWKHRELVKLITKQKTLAFVEDTARLLEYESGGILVAIEKVSKGFALIYYRGKNYKRPITLRPRNLLTKAKALKRSVAMQRHMALSNHITELETTIEQMKQELGLSEDDWSMKEEHENQLDQISEFTDSEDDEDSDGFEDEEDADWDEDEDSEFSELEVDEHP</sequence>
<evidence type="ECO:0000256" key="6">
    <source>
        <dbReference type="ARBA" id="ARBA00022884"/>
    </source>
</evidence>
<dbReference type="GO" id="GO:0000373">
    <property type="term" value="P:Group II intron splicing"/>
    <property type="evidence" value="ECO:0007669"/>
    <property type="project" value="UniProtKB-ARBA"/>
</dbReference>
<keyword evidence="5" id="KW-0677">Repeat</keyword>
<dbReference type="GO" id="GO:0009507">
    <property type="term" value="C:chloroplast"/>
    <property type="evidence" value="ECO:0007669"/>
    <property type="project" value="UniProtKB-SubCell"/>
</dbReference>
<feature type="domain" description="CRM" evidence="13">
    <location>
        <begin position="409"/>
        <end position="506"/>
    </location>
</feature>
<feature type="region of interest" description="Disordered" evidence="12">
    <location>
        <begin position="770"/>
        <end position="821"/>
    </location>
</feature>
<feature type="compositionally biased region" description="Low complexity" evidence="12">
    <location>
        <begin position="55"/>
        <end position="66"/>
    </location>
</feature>
<evidence type="ECO:0000256" key="5">
    <source>
        <dbReference type="ARBA" id="ARBA00022737"/>
    </source>
</evidence>
<proteinExistence type="predicted"/>
<dbReference type="Gene3D" id="3.30.110.60">
    <property type="entry name" value="YhbY-like"/>
    <property type="match status" value="3"/>
</dbReference>
<feature type="coiled-coil region" evidence="11">
    <location>
        <begin position="740"/>
        <end position="767"/>
    </location>
</feature>
<evidence type="ECO:0000313" key="15">
    <source>
        <dbReference type="Proteomes" id="UP001157006"/>
    </source>
</evidence>
<dbReference type="PANTHER" id="PTHR31846:SF4">
    <property type="entry name" value="CRS1 _ YHBY (CRM) DOMAIN-CONTAINING PROTEIN"/>
    <property type="match status" value="1"/>
</dbReference>
<evidence type="ECO:0000256" key="1">
    <source>
        <dbReference type="ARBA" id="ARBA00004229"/>
    </source>
</evidence>
<evidence type="ECO:0000256" key="10">
    <source>
        <dbReference type="PROSITE-ProRule" id="PRU00626"/>
    </source>
</evidence>
<dbReference type="AlphaFoldDB" id="A0AAV0ZBA4"/>
<protein>
    <recommendedName>
        <fullName evidence="13">CRM domain-containing protein</fullName>
    </recommendedName>
</protein>
<gene>
    <name evidence="14" type="ORF">VFH_I162960</name>
</gene>
<evidence type="ECO:0000256" key="8">
    <source>
        <dbReference type="ARBA" id="ARBA00023187"/>
    </source>
</evidence>
<keyword evidence="8" id="KW-0508">mRNA splicing</keyword>
<feature type="compositionally biased region" description="Polar residues" evidence="12">
    <location>
        <begin position="323"/>
        <end position="342"/>
    </location>
</feature>
<dbReference type="InterPro" id="IPR035920">
    <property type="entry name" value="YhbY-like_sf"/>
</dbReference>
<feature type="region of interest" description="Disordered" evidence="12">
    <location>
        <begin position="320"/>
        <end position="356"/>
    </location>
</feature>
<dbReference type="GO" id="GO:1990904">
    <property type="term" value="C:ribonucleoprotein complex"/>
    <property type="evidence" value="ECO:0007669"/>
    <property type="project" value="UniProtKB-KW"/>
</dbReference>
<reference evidence="14 15" key="1">
    <citation type="submission" date="2023-01" db="EMBL/GenBank/DDBJ databases">
        <authorList>
            <person name="Kreplak J."/>
        </authorList>
    </citation>
    <scope>NUCLEOTIDE SEQUENCE [LARGE SCALE GENOMIC DNA]</scope>
</reference>
<feature type="compositionally biased region" description="Acidic residues" evidence="12">
    <location>
        <begin position="785"/>
        <end position="821"/>
    </location>
</feature>
<feature type="compositionally biased region" description="Basic and acidic residues" evidence="12">
    <location>
        <begin position="121"/>
        <end position="136"/>
    </location>
</feature>
<dbReference type="PROSITE" id="PS51295">
    <property type="entry name" value="CRM"/>
    <property type="match status" value="3"/>
</dbReference>
<keyword evidence="4" id="KW-0507">mRNA processing</keyword>
<dbReference type="PANTHER" id="PTHR31846">
    <property type="entry name" value="CRS1 / YHBY (CRM) DOMAIN-CONTAINING PROTEIN"/>
    <property type="match status" value="1"/>
</dbReference>
<dbReference type="InterPro" id="IPR045278">
    <property type="entry name" value="CRS1/CFM2/CFM3"/>
</dbReference>
<keyword evidence="15" id="KW-1185">Reference proteome</keyword>
<feature type="region of interest" description="Disordered" evidence="12">
    <location>
        <begin position="54"/>
        <end position="104"/>
    </location>
</feature>
<comment type="subcellular location">
    <subcellularLocation>
        <location evidence="1">Plastid</location>
        <location evidence="1">Chloroplast</location>
    </subcellularLocation>
</comment>
<dbReference type="FunFam" id="3.30.110.60:FF:000002">
    <property type="entry name" value="CRS2-associated factor 1, chloroplastic"/>
    <property type="match status" value="2"/>
</dbReference>
<dbReference type="Proteomes" id="UP001157006">
    <property type="component" value="Chromosome 1S"/>
</dbReference>
<keyword evidence="7" id="KW-0809">Transit peptide</keyword>
<evidence type="ECO:0000259" key="13">
    <source>
        <dbReference type="PROSITE" id="PS51295"/>
    </source>
</evidence>